<dbReference type="InterPro" id="IPR011330">
    <property type="entry name" value="Glyco_hydro/deAcase_b/a-brl"/>
</dbReference>
<dbReference type="InterPro" id="IPR041147">
    <property type="entry name" value="GH38_C"/>
</dbReference>
<dbReference type="SUPFAM" id="SSF88713">
    <property type="entry name" value="Glycoside hydrolase/deacetylase"/>
    <property type="match status" value="1"/>
</dbReference>
<dbReference type="EMBL" id="CP033433">
    <property type="protein sequence ID" value="AYQ72193.1"/>
    <property type="molecule type" value="Genomic_DNA"/>
</dbReference>
<name>A0A3G3JVB7_9BACL</name>
<protein>
    <submittedName>
        <fullName evidence="6">Alpha-mannosidase</fullName>
    </submittedName>
</protein>
<proteinExistence type="inferred from homology"/>
<dbReference type="InterPro" id="IPR028995">
    <property type="entry name" value="Glyco_hydro_57/38_cen_sf"/>
</dbReference>
<evidence type="ECO:0000313" key="7">
    <source>
        <dbReference type="Proteomes" id="UP000269097"/>
    </source>
</evidence>
<organism evidence="6 7">
    <name type="scientific">Cohnella candidum</name>
    <dbReference type="NCBI Taxonomy" id="2674991"/>
    <lineage>
        <taxon>Bacteria</taxon>
        <taxon>Bacillati</taxon>
        <taxon>Bacillota</taxon>
        <taxon>Bacilli</taxon>
        <taxon>Bacillales</taxon>
        <taxon>Paenibacillaceae</taxon>
        <taxon>Cohnella</taxon>
    </lineage>
</organism>
<dbReference type="InterPro" id="IPR037094">
    <property type="entry name" value="Glyco_hydro_38_cen_sf"/>
</dbReference>
<dbReference type="Pfam" id="PF17677">
    <property type="entry name" value="Glyco_hydro38C2"/>
    <property type="match status" value="1"/>
</dbReference>
<gene>
    <name evidence="6" type="ORF">EAV92_06185</name>
</gene>
<dbReference type="GO" id="GO:0009313">
    <property type="term" value="P:oligosaccharide catabolic process"/>
    <property type="evidence" value="ECO:0007669"/>
    <property type="project" value="TreeGrafter"/>
</dbReference>
<keyword evidence="7" id="KW-1185">Reference proteome</keyword>
<comment type="similarity">
    <text evidence="1">Belongs to the glycosyl hydrolase 38 family.</text>
</comment>
<dbReference type="Pfam" id="PF07748">
    <property type="entry name" value="Glyco_hydro_38C"/>
    <property type="match status" value="1"/>
</dbReference>
<dbReference type="GO" id="GO:0046872">
    <property type="term" value="F:metal ion binding"/>
    <property type="evidence" value="ECO:0007669"/>
    <property type="project" value="UniProtKB-KW"/>
</dbReference>
<dbReference type="Pfam" id="PF09261">
    <property type="entry name" value="Alpha-mann_mid"/>
    <property type="match status" value="1"/>
</dbReference>
<dbReference type="PANTHER" id="PTHR46017:SF1">
    <property type="entry name" value="ALPHA-MANNOSIDASE 2C1"/>
    <property type="match status" value="1"/>
</dbReference>
<reference evidence="6 7" key="1">
    <citation type="submission" date="2018-10" db="EMBL/GenBank/DDBJ databases">
        <title>Genome Sequence of Cohnella sp.</title>
        <authorList>
            <person name="Srinivasan S."/>
            <person name="Kim M.K."/>
        </authorList>
    </citation>
    <scope>NUCLEOTIDE SEQUENCE [LARGE SCALE GENOMIC DNA]</scope>
    <source>
        <strain evidence="6 7">18JY8-7</strain>
    </source>
</reference>
<dbReference type="Proteomes" id="UP000269097">
    <property type="component" value="Chromosome"/>
</dbReference>
<dbReference type="InterPro" id="IPR011013">
    <property type="entry name" value="Gal_mutarotase_sf_dom"/>
</dbReference>
<dbReference type="CDD" id="cd10789">
    <property type="entry name" value="GH38N_AMII_ER_cytosolic"/>
    <property type="match status" value="1"/>
</dbReference>
<keyword evidence="4" id="KW-0326">Glycosidase</keyword>
<evidence type="ECO:0000259" key="5">
    <source>
        <dbReference type="SMART" id="SM00872"/>
    </source>
</evidence>
<dbReference type="RefSeq" id="WP_123040253.1">
    <property type="nucleotide sequence ID" value="NZ_CP033433.1"/>
</dbReference>
<evidence type="ECO:0000313" key="6">
    <source>
        <dbReference type="EMBL" id="AYQ72193.1"/>
    </source>
</evidence>
<dbReference type="InterPro" id="IPR011682">
    <property type="entry name" value="Glyco_hydro_38_C"/>
</dbReference>
<dbReference type="Pfam" id="PF01074">
    <property type="entry name" value="Glyco_hydro_38N"/>
    <property type="match status" value="1"/>
</dbReference>
<dbReference type="Gene3D" id="1.20.1270.50">
    <property type="entry name" value="Glycoside hydrolase family 38, central domain"/>
    <property type="match status" value="1"/>
</dbReference>
<dbReference type="InterPro" id="IPR015341">
    <property type="entry name" value="Glyco_hydro_38_cen"/>
</dbReference>
<evidence type="ECO:0000256" key="3">
    <source>
        <dbReference type="ARBA" id="ARBA00022801"/>
    </source>
</evidence>
<evidence type="ECO:0000256" key="4">
    <source>
        <dbReference type="ARBA" id="ARBA00023295"/>
    </source>
</evidence>
<dbReference type="Gene3D" id="2.60.40.1180">
    <property type="entry name" value="Golgi alpha-mannosidase II"/>
    <property type="match status" value="1"/>
</dbReference>
<dbReference type="GO" id="GO:0006013">
    <property type="term" value="P:mannose metabolic process"/>
    <property type="evidence" value="ECO:0007669"/>
    <property type="project" value="InterPro"/>
</dbReference>
<dbReference type="GO" id="GO:0030246">
    <property type="term" value="F:carbohydrate binding"/>
    <property type="evidence" value="ECO:0007669"/>
    <property type="project" value="InterPro"/>
</dbReference>
<dbReference type="FunFam" id="1.20.1270.50:FF:000004">
    <property type="entry name" value="alpha-mannosidase 2C1 isoform X1"/>
    <property type="match status" value="1"/>
</dbReference>
<dbReference type="Gene3D" id="2.70.98.30">
    <property type="entry name" value="Golgi alpha-mannosidase II, domain 4"/>
    <property type="match status" value="1"/>
</dbReference>
<dbReference type="InterPro" id="IPR000602">
    <property type="entry name" value="Glyco_hydro_38_N"/>
</dbReference>
<sequence>MKEKQLHMIGNAHLDPVWLWQWQEGVQETKATFRSVLDRMNEYPDFIFTSSSAAFYEWVEENEPKMFEEIKQRIREGRWQICGGWWIQPDCNIPGGEAFVRHGLYGQRYFLEKFGVMAKVGYNVDSFGHHGMLPQILKKSGMDYYVMMRPMPNEKGLPARTFHWESDDGSRVLAYRLPFEYCTWGKDLDKHVERCIDELKDPVNDLMVFYGVGNHGGGPTKENIESIQRMNGDPAYPSLPFTAPNEFFKKVEPFEHPVVHDDLQHHASGCYAAHSGIKQWNRQAENKLIAAEKWSALAERINGQKYPKDFHRAWKNVLFNQFHDILAGTSIEPAYEDARNMHGEAMSIAERGLNYAIQSFSWNIGIEQEEGMKPIVVFNPHAWESRVNVEVEITPIRDYTVLVDETGKQVPYQLVQSLATANGRWRISFIAELPPMGYRVYKVLNNESGPDKIAAPSILANDYSMENDRLRVEFDPNTGFISRLHDKKAGFDVFDGPAAVPAVVEDKSDTWSHDVFHFQNKIGEFKARSVRRVEHGPVKSVIRSTSEYGRSTLVQDFTMYRDLNYIDVKVTVDWREHFKALKLVFPMNLQFTKQTYEIPYGFKEREHNGEEEPGQGWVDYTGIIRGQGSVYGLSLINDAKYSYSMLNKELAMTVLRSPIYAHHVPRVPDEDGHYSFIDQGIQTFHYRLLPHEGSWETAGTVKRTLELNQRPIAIIETYHQGPLPQKDSYLSVDQDNVIVSAVKKAEDNDDLIVRCYESTKKTTKATLRFPQWNRTVEADFGPCEIKTLRIPADPSLPVIETNLLELEGDRA</sequence>
<feature type="domain" description="Glycoside hydrolase family 38 central" evidence="5">
    <location>
        <begin position="265"/>
        <end position="342"/>
    </location>
</feature>
<dbReference type="Gene3D" id="2.60.40.2220">
    <property type="match status" value="1"/>
</dbReference>
<dbReference type="SMART" id="SM00872">
    <property type="entry name" value="Alpha-mann_mid"/>
    <property type="match status" value="1"/>
</dbReference>
<keyword evidence="2" id="KW-0479">Metal-binding</keyword>
<dbReference type="PANTHER" id="PTHR46017">
    <property type="entry name" value="ALPHA-MANNOSIDASE 2C1"/>
    <property type="match status" value="1"/>
</dbReference>
<dbReference type="InterPro" id="IPR027291">
    <property type="entry name" value="Glyco_hydro_38_N_sf"/>
</dbReference>
<dbReference type="SUPFAM" id="SSF74650">
    <property type="entry name" value="Galactose mutarotase-like"/>
    <property type="match status" value="1"/>
</dbReference>
<dbReference type="AlphaFoldDB" id="A0A3G3JVB7"/>
<evidence type="ECO:0000256" key="2">
    <source>
        <dbReference type="ARBA" id="ARBA00022723"/>
    </source>
</evidence>
<dbReference type="Gene3D" id="3.20.110.10">
    <property type="entry name" value="Glycoside hydrolase 38, N terminal domain"/>
    <property type="match status" value="1"/>
</dbReference>
<accession>A0A3G3JVB7</accession>
<dbReference type="SUPFAM" id="SSF88688">
    <property type="entry name" value="Families 57/38 glycoside transferase middle domain"/>
    <property type="match status" value="1"/>
</dbReference>
<evidence type="ECO:0000256" key="1">
    <source>
        <dbReference type="ARBA" id="ARBA00009792"/>
    </source>
</evidence>
<dbReference type="InterPro" id="IPR013780">
    <property type="entry name" value="Glyco_hydro_b"/>
</dbReference>
<dbReference type="GO" id="GO:0004559">
    <property type="term" value="F:alpha-mannosidase activity"/>
    <property type="evidence" value="ECO:0007669"/>
    <property type="project" value="InterPro"/>
</dbReference>
<dbReference type="KEGG" id="coh:EAV92_06185"/>
<keyword evidence="3" id="KW-0378">Hydrolase</keyword>